<keyword evidence="3" id="KW-1185">Reference proteome</keyword>
<dbReference type="PANTHER" id="PTHR33116:SF78">
    <property type="entry name" value="OS12G0587133 PROTEIN"/>
    <property type="match status" value="1"/>
</dbReference>
<evidence type="ECO:0000313" key="2">
    <source>
        <dbReference type="EMBL" id="CAL1367617.1"/>
    </source>
</evidence>
<accession>A0AAV2D532</accession>
<dbReference type="EMBL" id="OZ034815">
    <property type="protein sequence ID" value="CAL1367617.1"/>
    <property type="molecule type" value="Genomic_DNA"/>
</dbReference>
<dbReference type="AlphaFoldDB" id="A0AAV2D532"/>
<dbReference type="Proteomes" id="UP001497516">
    <property type="component" value="Chromosome 2"/>
</dbReference>
<evidence type="ECO:0000313" key="3">
    <source>
        <dbReference type="Proteomes" id="UP001497516"/>
    </source>
</evidence>
<dbReference type="InterPro" id="IPR000477">
    <property type="entry name" value="RT_dom"/>
</dbReference>
<name>A0AAV2D532_9ROSI</name>
<protein>
    <recommendedName>
        <fullName evidence="1">Reverse transcriptase domain-containing protein</fullName>
    </recommendedName>
</protein>
<gene>
    <name evidence="2" type="ORF">LTRI10_LOCUS11192</name>
</gene>
<dbReference type="CDD" id="cd01650">
    <property type="entry name" value="RT_nLTR_like"/>
    <property type="match status" value="1"/>
</dbReference>
<dbReference type="PROSITE" id="PS50878">
    <property type="entry name" value="RT_POL"/>
    <property type="match status" value="1"/>
</dbReference>
<reference evidence="2 3" key="1">
    <citation type="submission" date="2024-04" db="EMBL/GenBank/DDBJ databases">
        <authorList>
            <person name="Fracassetti M."/>
        </authorList>
    </citation>
    <scope>NUCLEOTIDE SEQUENCE [LARGE SCALE GENOMIC DNA]</scope>
</reference>
<organism evidence="2 3">
    <name type="scientific">Linum trigynum</name>
    <dbReference type="NCBI Taxonomy" id="586398"/>
    <lineage>
        <taxon>Eukaryota</taxon>
        <taxon>Viridiplantae</taxon>
        <taxon>Streptophyta</taxon>
        <taxon>Embryophyta</taxon>
        <taxon>Tracheophyta</taxon>
        <taxon>Spermatophyta</taxon>
        <taxon>Magnoliopsida</taxon>
        <taxon>eudicotyledons</taxon>
        <taxon>Gunneridae</taxon>
        <taxon>Pentapetalae</taxon>
        <taxon>rosids</taxon>
        <taxon>fabids</taxon>
        <taxon>Malpighiales</taxon>
        <taxon>Linaceae</taxon>
        <taxon>Linum</taxon>
    </lineage>
</organism>
<sequence length="460" mass="51377">MLVHSLNPEQAEPLCYPVTREEIRMALFSMNGEKSPGPDGFTVGFYQHNWEILGDDLTAAIMDFFRTGKLLSEVNSTYLALIPKVQNVDCMKQFRLISCCNIIYKCIAKVLANRLKEVLPIVISQNQSAFIKGRLISDNVLLAHEMVRLYNRKSISPRCVLKVDMMKAFDSVDWVYLETVMEAMRFPPQFINWIGVCLQSIKLSVCFNGGLCGYFSAQKGLRQGDPLSPYLFTIAMEVLSCMLNRAYAVKSLPPHPQTHRIGLSHLCFADDLLVFTKGTPEAVGKAKDILNAFYTIFGLKCNPAKSEVFCGGVDLNVQALISSSSGFAIGHLPVRYLGIPLIAGKLSNANCLALVERITARIRGWKVKTLSYVSKLQLVSAVISSITQYWNGIIQLPVKVIRMIEKHCSDFLWSAKEDGKKAKVHWEVVARPKKEGGIRFQGSKELEYGLFSKAPLGHLL</sequence>
<evidence type="ECO:0000259" key="1">
    <source>
        <dbReference type="PROSITE" id="PS50878"/>
    </source>
</evidence>
<feature type="domain" description="Reverse transcriptase" evidence="1">
    <location>
        <begin position="63"/>
        <end position="341"/>
    </location>
</feature>
<dbReference type="PANTHER" id="PTHR33116">
    <property type="entry name" value="REVERSE TRANSCRIPTASE ZINC-BINDING DOMAIN-CONTAINING PROTEIN-RELATED-RELATED"/>
    <property type="match status" value="1"/>
</dbReference>
<proteinExistence type="predicted"/>
<dbReference type="Pfam" id="PF00078">
    <property type="entry name" value="RVT_1"/>
    <property type="match status" value="1"/>
</dbReference>
<dbReference type="InterPro" id="IPR043502">
    <property type="entry name" value="DNA/RNA_pol_sf"/>
</dbReference>
<dbReference type="SUPFAM" id="SSF56672">
    <property type="entry name" value="DNA/RNA polymerases"/>
    <property type="match status" value="1"/>
</dbReference>